<proteinExistence type="predicted"/>
<protein>
    <recommendedName>
        <fullName evidence="3">F-box domain-containing protein</fullName>
    </recommendedName>
</protein>
<evidence type="ECO:0000313" key="2">
    <source>
        <dbReference type="Proteomes" id="UP000094020"/>
    </source>
</evidence>
<evidence type="ECO:0000313" key="1">
    <source>
        <dbReference type="EMBL" id="WWC70008.1"/>
    </source>
</evidence>
<dbReference type="KEGG" id="kpin:30172844"/>
<reference evidence="1" key="2">
    <citation type="submission" date="2024-02" db="EMBL/GenBank/DDBJ databases">
        <title>Comparative genomics of Cryptococcus and Kwoniella reveals pathogenesis evolution and contrasting modes of karyotype evolution via chromosome fusion or intercentromeric recombination.</title>
        <authorList>
            <person name="Coelho M.A."/>
            <person name="David-Palma M."/>
            <person name="Shea T."/>
            <person name="Bowers K."/>
            <person name="McGinley-Smith S."/>
            <person name="Mohammad A.W."/>
            <person name="Gnirke A."/>
            <person name="Yurkov A.M."/>
            <person name="Nowrousian M."/>
            <person name="Sun S."/>
            <person name="Cuomo C.A."/>
            <person name="Heitman J."/>
        </authorList>
    </citation>
    <scope>NUCLEOTIDE SEQUENCE</scope>
    <source>
        <strain evidence="1">CBS 10737</strain>
    </source>
</reference>
<dbReference type="Proteomes" id="UP000094020">
    <property type="component" value="Chromosome 5"/>
</dbReference>
<dbReference type="GeneID" id="30172844"/>
<accession>A0AAJ8L5X8</accession>
<sequence length="572" mass="66747">MLIQDTINYKIQKSPPINKIENNKNNQEHPIEKFDSHLIEDILINLSIKDLISCSEINKFFHNNIREIPSIQFKLYKKLYKVFDFDNDYNNNNENFDFNFKINSTKNIINLIEINRNLIRLTPRILKLNFKLNLNLNLNSKEKELIFKIQENYLITIPKYIKKDLIIIIDIQGIIHSISFNQFYKNDIILENFSQGIEIPFEIWEKRIENEIRINLVKNSLDKEILIVELSKGKWLIYDWKTTELLHEFPPDPKITWGSLYGSIINHQGLLIGLDIPSLPWMPNSKPKDACLAVFNLCCKPVCPIFENHPMVFLEIPIKNIQLSILFKILNQIPKNKKIIVHSEGLPILHETFNPFLIRITIPFKIIIGPNQGSISELNIVIPIKQLESIKMDNLQKVWHKGRTWRRSSNPLDGVNSIPFEKYYQRCHFWIDDYNKIEKNSINSIDYQVGQKIIKIDKDLMKKTGKLKLEISDFNHLKITNHVNLYGALRGLELDKIPEDGNRPAKPRSVPQSYKLSETAATTHLSARFKCSGILPLGMPGEIEKVVCDEKGQKLIIQQKNQDKLWILDFGP</sequence>
<organism evidence="1 2">
    <name type="scientific">Kwoniella pini CBS 10737</name>
    <dbReference type="NCBI Taxonomy" id="1296096"/>
    <lineage>
        <taxon>Eukaryota</taxon>
        <taxon>Fungi</taxon>
        <taxon>Dikarya</taxon>
        <taxon>Basidiomycota</taxon>
        <taxon>Agaricomycotina</taxon>
        <taxon>Tremellomycetes</taxon>
        <taxon>Tremellales</taxon>
        <taxon>Cryptococcaceae</taxon>
        <taxon>Kwoniella</taxon>
    </lineage>
</organism>
<dbReference type="EMBL" id="CP144523">
    <property type="protein sequence ID" value="WWC70008.1"/>
    <property type="molecule type" value="Genomic_DNA"/>
</dbReference>
<reference evidence="1" key="1">
    <citation type="submission" date="2013-07" db="EMBL/GenBank/DDBJ databases">
        <authorList>
            <consortium name="The Broad Institute Genome Sequencing Platform"/>
            <person name="Cuomo C."/>
            <person name="Litvintseva A."/>
            <person name="Chen Y."/>
            <person name="Heitman J."/>
            <person name="Sun S."/>
            <person name="Springer D."/>
            <person name="Dromer F."/>
            <person name="Young S.K."/>
            <person name="Zeng Q."/>
            <person name="Gargeya S."/>
            <person name="Fitzgerald M."/>
            <person name="Abouelleil A."/>
            <person name="Alvarado L."/>
            <person name="Berlin A.M."/>
            <person name="Chapman S.B."/>
            <person name="Dewar J."/>
            <person name="Goldberg J."/>
            <person name="Griggs A."/>
            <person name="Gujja S."/>
            <person name="Hansen M."/>
            <person name="Howarth C."/>
            <person name="Imamovic A."/>
            <person name="Larimer J."/>
            <person name="McCowan C."/>
            <person name="Murphy C."/>
            <person name="Pearson M."/>
            <person name="Priest M."/>
            <person name="Roberts A."/>
            <person name="Saif S."/>
            <person name="Shea T."/>
            <person name="Sykes S."/>
            <person name="Wortman J."/>
            <person name="Nusbaum C."/>
            <person name="Birren B."/>
        </authorList>
    </citation>
    <scope>NUCLEOTIDE SEQUENCE</scope>
    <source>
        <strain evidence="1">CBS 10737</strain>
    </source>
</reference>
<name>A0AAJ8L5X8_9TREE</name>
<evidence type="ECO:0008006" key="3">
    <source>
        <dbReference type="Google" id="ProtNLM"/>
    </source>
</evidence>
<dbReference type="RefSeq" id="XP_019011163.2">
    <property type="nucleotide sequence ID" value="XM_019156205.2"/>
</dbReference>
<dbReference type="AlphaFoldDB" id="A0AAJ8L5X8"/>
<gene>
    <name evidence="1" type="ORF">I206_103952</name>
</gene>
<keyword evidence="2" id="KW-1185">Reference proteome</keyword>